<dbReference type="SUPFAM" id="SSF50923">
    <property type="entry name" value="Hemopexin-like domain"/>
    <property type="match status" value="1"/>
</dbReference>
<feature type="repeat" description="Hemopexin" evidence="1">
    <location>
        <begin position="169"/>
        <end position="222"/>
    </location>
</feature>
<dbReference type="SMART" id="SM00120">
    <property type="entry name" value="HX"/>
    <property type="match status" value="3"/>
</dbReference>
<reference evidence="2 3" key="1">
    <citation type="journal article" date="2022" name="Nat. Genet.">
        <title>Improved pea reference genome and pan-genome highlight genomic features and evolutionary characteristics.</title>
        <authorList>
            <person name="Yang T."/>
            <person name="Liu R."/>
            <person name="Luo Y."/>
            <person name="Hu S."/>
            <person name="Wang D."/>
            <person name="Wang C."/>
            <person name="Pandey M.K."/>
            <person name="Ge S."/>
            <person name="Xu Q."/>
            <person name="Li N."/>
            <person name="Li G."/>
            <person name="Huang Y."/>
            <person name="Saxena R.K."/>
            <person name="Ji Y."/>
            <person name="Li M."/>
            <person name="Yan X."/>
            <person name="He Y."/>
            <person name="Liu Y."/>
            <person name="Wang X."/>
            <person name="Xiang C."/>
            <person name="Varshney R.K."/>
            <person name="Ding H."/>
            <person name="Gao S."/>
            <person name="Zong X."/>
        </authorList>
    </citation>
    <scope>NUCLEOTIDE SEQUENCE [LARGE SCALE GENOMIC DNA]</scope>
    <source>
        <strain evidence="2 3">cv. Zhongwan 6</strain>
    </source>
</reference>
<accession>A0A9D5BJ42</accession>
<organism evidence="2 3">
    <name type="scientific">Pisum sativum</name>
    <name type="common">Garden pea</name>
    <name type="synonym">Lathyrus oleraceus</name>
    <dbReference type="NCBI Taxonomy" id="3888"/>
    <lineage>
        <taxon>Eukaryota</taxon>
        <taxon>Viridiplantae</taxon>
        <taxon>Streptophyta</taxon>
        <taxon>Embryophyta</taxon>
        <taxon>Tracheophyta</taxon>
        <taxon>Spermatophyta</taxon>
        <taxon>Magnoliopsida</taxon>
        <taxon>eudicotyledons</taxon>
        <taxon>Gunneridae</taxon>
        <taxon>Pentapetalae</taxon>
        <taxon>rosids</taxon>
        <taxon>fabids</taxon>
        <taxon>Fabales</taxon>
        <taxon>Fabaceae</taxon>
        <taxon>Papilionoideae</taxon>
        <taxon>50 kb inversion clade</taxon>
        <taxon>NPAAA clade</taxon>
        <taxon>Hologalegina</taxon>
        <taxon>IRL clade</taxon>
        <taxon>Fabeae</taxon>
        <taxon>Lathyrus</taxon>
    </lineage>
</organism>
<dbReference type="PROSITE" id="PS51642">
    <property type="entry name" value="HEMOPEXIN_2"/>
    <property type="match status" value="1"/>
</dbReference>
<dbReference type="Gene3D" id="2.110.10.10">
    <property type="entry name" value="Hemopexin-like domain"/>
    <property type="match status" value="1"/>
</dbReference>
<dbReference type="Gramene" id="Psat01G0306200-T1">
    <property type="protein sequence ID" value="KAI5444643.1"/>
    <property type="gene ID" value="KIW84_013062"/>
</dbReference>
<proteinExistence type="predicted"/>
<dbReference type="AlphaFoldDB" id="A0A9D5BJ42"/>
<gene>
    <name evidence="2" type="ORF">KIW84_013062</name>
</gene>
<dbReference type="InterPro" id="IPR018487">
    <property type="entry name" value="Hemopexin-like_repeat"/>
</dbReference>
<dbReference type="EMBL" id="JAMSHJ010000001">
    <property type="protein sequence ID" value="KAI5444643.1"/>
    <property type="molecule type" value="Genomic_DNA"/>
</dbReference>
<evidence type="ECO:0000313" key="3">
    <source>
        <dbReference type="Proteomes" id="UP001058974"/>
    </source>
</evidence>
<comment type="caution">
    <text evidence="2">The sequence shown here is derived from an EMBL/GenBank/DDBJ whole genome shotgun (WGS) entry which is preliminary data.</text>
</comment>
<evidence type="ECO:0000313" key="2">
    <source>
        <dbReference type="EMBL" id="KAI5444643.1"/>
    </source>
</evidence>
<dbReference type="Gramene" id="PSAT_LOCUS5548_t1">
    <property type="protein sequence ID" value="CAL5185105.1"/>
    <property type="gene ID" value="PSAT_LOCUS5548"/>
</dbReference>
<name>A0A9D5BJ42_PEA</name>
<sequence>MSNLNIDAAFRSSTPNECYMFVGENYVVLNYAPCSGDIKKNIINGPIKTVVGFPMFAGKTFEGKIDCAFDTEDTDVFIFSGNECAKIQYVPHSAEATLLIAPIPISQMFPCIYSLFFANGIDAAIKSTGNEVFLFKGGWYARINYRTKQLMSENYIGKGFSSLYGTVFESGIEAAFASHVQNEAYIFKKEYYARINFAPGTADGDFIVGGKIRKISTDWPALKNILHF</sequence>
<dbReference type="Gramene" id="PSAT_LOCUS5550_t1">
    <property type="protein sequence ID" value="CAL5185107.1"/>
    <property type="gene ID" value="PSAT_LOCUS5550"/>
</dbReference>
<keyword evidence="3" id="KW-1185">Reference proteome</keyword>
<dbReference type="Gramene" id="PSAT_LOCUS5551_t1">
    <property type="protein sequence ID" value="CAL5185108.1"/>
    <property type="gene ID" value="PSAT_LOCUS5551"/>
</dbReference>
<dbReference type="OrthoDB" id="756060at2759"/>
<dbReference type="Proteomes" id="UP001058974">
    <property type="component" value="Chromosome 1"/>
</dbReference>
<evidence type="ECO:0000256" key="1">
    <source>
        <dbReference type="PROSITE-ProRule" id="PRU01011"/>
    </source>
</evidence>
<protein>
    <submittedName>
        <fullName evidence="2">Uncharacterized protein</fullName>
    </submittedName>
</protein>
<dbReference type="InterPro" id="IPR036375">
    <property type="entry name" value="Hemopexin-like_dom_sf"/>
</dbReference>
<dbReference type="Gramene" id="Psat0s971g0080.1">
    <property type="protein sequence ID" value="Psat0s971g0080.1.cds1"/>
    <property type="gene ID" value="Psat0s971g0080"/>
</dbReference>